<organism evidence="2 3">
    <name type="scientific">Strongylus vulgaris</name>
    <name type="common">Blood worm</name>
    <dbReference type="NCBI Taxonomy" id="40348"/>
    <lineage>
        <taxon>Eukaryota</taxon>
        <taxon>Metazoa</taxon>
        <taxon>Ecdysozoa</taxon>
        <taxon>Nematoda</taxon>
        <taxon>Chromadorea</taxon>
        <taxon>Rhabditida</taxon>
        <taxon>Rhabditina</taxon>
        <taxon>Rhabditomorpha</taxon>
        <taxon>Strongyloidea</taxon>
        <taxon>Strongylidae</taxon>
        <taxon>Strongylus</taxon>
    </lineage>
</organism>
<keyword evidence="3" id="KW-1185">Reference proteome</keyword>
<protein>
    <submittedName>
        <fullName evidence="2">Uncharacterized protein</fullName>
    </submittedName>
</protein>
<feature type="region of interest" description="Disordered" evidence="1">
    <location>
        <begin position="54"/>
        <end position="78"/>
    </location>
</feature>
<dbReference type="AlphaFoldDB" id="A0A3P7J8G3"/>
<evidence type="ECO:0000256" key="1">
    <source>
        <dbReference type="SAM" id="MobiDB-lite"/>
    </source>
</evidence>
<gene>
    <name evidence="2" type="ORF">SVUK_LOCUS11911</name>
</gene>
<proteinExistence type="predicted"/>
<evidence type="ECO:0000313" key="2">
    <source>
        <dbReference type="EMBL" id="VDM76913.1"/>
    </source>
</evidence>
<feature type="region of interest" description="Disordered" evidence="1">
    <location>
        <begin position="177"/>
        <end position="200"/>
    </location>
</feature>
<dbReference type="OrthoDB" id="10467691at2759"/>
<evidence type="ECO:0000313" key="3">
    <source>
        <dbReference type="Proteomes" id="UP000270094"/>
    </source>
</evidence>
<feature type="compositionally biased region" description="Basic residues" evidence="1">
    <location>
        <begin position="117"/>
        <end position="126"/>
    </location>
</feature>
<dbReference type="EMBL" id="UYYB01097997">
    <property type="protein sequence ID" value="VDM76913.1"/>
    <property type="molecule type" value="Genomic_DNA"/>
</dbReference>
<name>A0A3P7J8G3_STRVU</name>
<feature type="region of interest" description="Disordered" evidence="1">
    <location>
        <begin position="114"/>
        <end position="164"/>
    </location>
</feature>
<accession>A0A3P7J8G3</accession>
<dbReference type="Proteomes" id="UP000270094">
    <property type="component" value="Unassembled WGS sequence"/>
</dbReference>
<sequence length="434" mass="47445">MTECCISVLTSIALDNVPEVAHRSHSLKEKEVVMISRNSEVNGETQGSIVGKTPVKMVRGPTPKPRTLSMTSQESNVKPRMLPRPTFIRDNFAGLPPYSESSDSHILKERREAIAKKSSRNTKKSAKKSEIPTKSILSNPQNDRPKIPPKPCLDPTLLGQKSPGSFSKVQTEVEAVSLPSKTAHQRAPQLLSETPSEPSDLLTFMELRKPLIPRVKTTPSPPEPKVKAPTPAEAHKMAYANSRHSSEDSVLSDFSEEEPELVILGNTEPLSEEKPLGDLFPARSTQTKHLSTSFKSEMTTSPTPPEPSLPVILTEEPPIEALPLKASYQGSKQLAKGKKNGKRSIASTNASTILLFTPPEPPFQAPTKKCEQPSISRKQIGHSAKCIYNKKAGKNYWAARLRKNAKSAPLIVVHVCYCAPGKAIKCCACDCTIK</sequence>
<reference evidence="2 3" key="1">
    <citation type="submission" date="2018-11" db="EMBL/GenBank/DDBJ databases">
        <authorList>
            <consortium name="Pathogen Informatics"/>
        </authorList>
    </citation>
    <scope>NUCLEOTIDE SEQUENCE [LARGE SCALE GENOMIC DNA]</scope>
</reference>